<dbReference type="Gene3D" id="2.40.170.20">
    <property type="entry name" value="TonB-dependent receptor, beta-barrel domain"/>
    <property type="match status" value="1"/>
</dbReference>
<dbReference type="InterPro" id="IPR037066">
    <property type="entry name" value="Plug_dom_sf"/>
</dbReference>
<comment type="similarity">
    <text evidence="10 11">Belongs to the TonB-dependent receptor family.</text>
</comment>
<dbReference type="RefSeq" id="WP_261516175.1">
    <property type="nucleotide sequence ID" value="NZ_JAODNV010000013.1"/>
</dbReference>
<keyword evidence="15" id="KW-0675">Receptor</keyword>
<dbReference type="GO" id="GO:0009279">
    <property type="term" value="C:cell outer membrane"/>
    <property type="evidence" value="ECO:0007669"/>
    <property type="project" value="UniProtKB-SubCell"/>
</dbReference>
<keyword evidence="7 11" id="KW-0798">TonB box</keyword>
<proteinExistence type="inferred from homology"/>
<keyword evidence="2 10" id="KW-0813">Transport</keyword>
<keyword evidence="9 10" id="KW-0998">Cell outer membrane</keyword>
<dbReference type="InterPro" id="IPR039426">
    <property type="entry name" value="TonB-dep_rcpt-like"/>
</dbReference>
<evidence type="ECO:0000313" key="16">
    <source>
        <dbReference type="Proteomes" id="UP001149009"/>
    </source>
</evidence>
<dbReference type="Gene3D" id="2.170.130.10">
    <property type="entry name" value="TonB-dependent receptor, plug domain"/>
    <property type="match status" value="1"/>
</dbReference>
<keyword evidence="8 10" id="KW-0472">Membrane</keyword>
<comment type="caution">
    <text evidence="15">The sequence shown here is derived from an EMBL/GenBank/DDBJ whole genome shotgun (WGS) entry which is preliminary data.</text>
</comment>
<feature type="domain" description="TonB-dependent receptor plug" evidence="14">
    <location>
        <begin position="44"/>
        <end position="152"/>
    </location>
</feature>
<evidence type="ECO:0000256" key="5">
    <source>
        <dbReference type="ARBA" id="ARBA00022729"/>
    </source>
</evidence>
<feature type="domain" description="TonB-dependent receptor-like beta-barrel" evidence="13">
    <location>
        <begin position="217"/>
        <end position="591"/>
    </location>
</feature>
<evidence type="ECO:0000256" key="3">
    <source>
        <dbReference type="ARBA" id="ARBA00022452"/>
    </source>
</evidence>
<keyword evidence="6" id="KW-0406">Ion transport</keyword>
<comment type="subcellular location">
    <subcellularLocation>
        <location evidence="1 10">Cell outer membrane</location>
        <topology evidence="1 10">Multi-pass membrane protein</topology>
    </subcellularLocation>
</comment>
<evidence type="ECO:0000259" key="14">
    <source>
        <dbReference type="Pfam" id="PF07715"/>
    </source>
</evidence>
<dbReference type="InterPro" id="IPR000531">
    <property type="entry name" value="Beta-barrel_TonB"/>
</dbReference>
<dbReference type="PANTHER" id="PTHR30069:SF53">
    <property type="entry name" value="COLICIN I RECEPTOR-RELATED"/>
    <property type="match status" value="1"/>
</dbReference>
<keyword evidence="16" id="KW-1185">Reference proteome</keyword>
<evidence type="ECO:0000256" key="2">
    <source>
        <dbReference type="ARBA" id="ARBA00022448"/>
    </source>
</evidence>
<evidence type="ECO:0000313" key="15">
    <source>
        <dbReference type="EMBL" id="MCT8991261.1"/>
    </source>
</evidence>
<reference evidence="15" key="1">
    <citation type="submission" date="2022-08" db="EMBL/GenBank/DDBJ databases">
        <title>Chelativorans sichuanense sp. nov., a paraffin oil-degrading bacterium isolated from a mixture of oil-based drill cuttings and paddy soil.</title>
        <authorList>
            <person name="Yu J."/>
            <person name="Liu H."/>
            <person name="Chen Q."/>
        </authorList>
    </citation>
    <scope>NUCLEOTIDE SEQUENCE</scope>
    <source>
        <strain evidence="15">SCAU 2101</strain>
    </source>
</reference>
<evidence type="ECO:0000256" key="4">
    <source>
        <dbReference type="ARBA" id="ARBA00022692"/>
    </source>
</evidence>
<gene>
    <name evidence="15" type="ORF">NYR54_13325</name>
</gene>
<evidence type="ECO:0000256" key="10">
    <source>
        <dbReference type="PROSITE-ProRule" id="PRU01360"/>
    </source>
</evidence>
<dbReference type="SUPFAM" id="SSF56935">
    <property type="entry name" value="Porins"/>
    <property type="match status" value="1"/>
</dbReference>
<dbReference type="InterPro" id="IPR012910">
    <property type="entry name" value="Plug_dom"/>
</dbReference>
<evidence type="ECO:0000256" key="1">
    <source>
        <dbReference type="ARBA" id="ARBA00004571"/>
    </source>
</evidence>
<name>A0A9X2XAN3_9HYPH</name>
<protein>
    <submittedName>
        <fullName evidence="15">TonB-dependent receptor</fullName>
    </submittedName>
</protein>
<feature type="chain" id="PRO_5040848714" evidence="12">
    <location>
        <begin position="25"/>
        <end position="619"/>
    </location>
</feature>
<accession>A0A9X2XAN3</accession>
<dbReference type="PROSITE" id="PS52016">
    <property type="entry name" value="TONB_DEPENDENT_REC_3"/>
    <property type="match status" value="1"/>
</dbReference>
<feature type="signal peptide" evidence="12">
    <location>
        <begin position="1"/>
        <end position="24"/>
    </location>
</feature>
<dbReference type="AlphaFoldDB" id="A0A9X2XAN3"/>
<dbReference type="Proteomes" id="UP001149009">
    <property type="component" value="Unassembled WGS sequence"/>
</dbReference>
<dbReference type="CDD" id="cd01347">
    <property type="entry name" value="ligand_gated_channel"/>
    <property type="match status" value="1"/>
</dbReference>
<evidence type="ECO:0000259" key="13">
    <source>
        <dbReference type="Pfam" id="PF00593"/>
    </source>
</evidence>
<organism evidence="15 16">
    <name type="scientific">Chelativorans petroleitrophicus</name>
    <dbReference type="NCBI Taxonomy" id="2975484"/>
    <lineage>
        <taxon>Bacteria</taxon>
        <taxon>Pseudomonadati</taxon>
        <taxon>Pseudomonadota</taxon>
        <taxon>Alphaproteobacteria</taxon>
        <taxon>Hyphomicrobiales</taxon>
        <taxon>Phyllobacteriaceae</taxon>
        <taxon>Chelativorans</taxon>
    </lineage>
</organism>
<evidence type="ECO:0000256" key="8">
    <source>
        <dbReference type="ARBA" id="ARBA00023136"/>
    </source>
</evidence>
<dbReference type="GO" id="GO:0006811">
    <property type="term" value="P:monoatomic ion transport"/>
    <property type="evidence" value="ECO:0007669"/>
    <property type="project" value="UniProtKB-KW"/>
</dbReference>
<dbReference type="EMBL" id="JAODNV010000013">
    <property type="protein sequence ID" value="MCT8991261.1"/>
    <property type="molecule type" value="Genomic_DNA"/>
</dbReference>
<keyword evidence="4 10" id="KW-0812">Transmembrane</keyword>
<dbReference type="Pfam" id="PF07715">
    <property type="entry name" value="Plug"/>
    <property type="match status" value="1"/>
</dbReference>
<keyword evidence="3 10" id="KW-1134">Transmembrane beta strand</keyword>
<dbReference type="Pfam" id="PF00593">
    <property type="entry name" value="TonB_dep_Rec_b-barrel"/>
    <property type="match status" value="1"/>
</dbReference>
<evidence type="ECO:0000256" key="9">
    <source>
        <dbReference type="ARBA" id="ARBA00023237"/>
    </source>
</evidence>
<dbReference type="PANTHER" id="PTHR30069">
    <property type="entry name" value="TONB-DEPENDENT OUTER MEMBRANE RECEPTOR"/>
    <property type="match status" value="1"/>
</dbReference>
<evidence type="ECO:0000256" key="12">
    <source>
        <dbReference type="SAM" id="SignalP"/>
    </source>
</evidence>
<dbReference type="InterPro" id="IPR036942">
    <property type="entry name" value="Beta-barrel_TonB_sf"/>
</dbReference>
<evidence type="ECO:0000256" key="11">
    <source>
        <dbReference type="RuleBase" id="RU003357"/>
    </source>
</evidence>
<evidence type="ECO:0000256" key="6">
    <source>
        <dbReference type="ARBA" id="ARBA00023065"/>
    </source>
</evidence>
<dbReference type="GO" id="GO:0015889">
    <property type="term" value="P:cobalamin transport"/>
    <property type="evidence" value="ECO:0007669"/>
    <property type="project" value="TreeGrafter"/>
</dbReference>
<evidence type="ECO:0000256" key="7">
    <source>
        <dbReference type="ARBA" id="ARBA00023077"/>
    </source>
</evidence>
<keyword evidence="5 12" id="KW-0732">Signal</keyword>
<sequence length="619" mass="66465">MAAPYRYIIGASALSILASTAATGAQDLDLGEIVVTPNRVPTELSKTGSSVSIIDAQEIERQSLPLVSDYLTMVPGINVASQGGAGKLTTFMMRGVPGEYTKTLINGIDVSEVSGTKIQAPYGQFLAGIVQRMEVLKGSQSTLYGSDAIAGVVDLTTLGTVEPGLRHRIHTEGGSNGTFFGSYALEGGFDRGEFGLSLAGFRTDGFSAAAVGTEDDGFENVTATFTGEYEITPGVTIFGSGIHLDSQAEFDDFPPPDFLLDDSNAFSDFRLSAGRIGTEFALFDGRLVNTVSAQLGRSLRESVSGSGDLDTFEGRRAKLDYLGSFELSPDLTLNFGADWERQKADTSSGVDASITMGGGWIEAIYSPVEHLTLTAGLRHDEHSSFGGHTVWRITGSYDFADTGTRIHSSVGTGYRAPSLYELYAPTSGNDTLQPETSLGFDIGVEQRFLGGRLVTDAAFFMLDIDDFIGFDSSPPFQSIQTDGTVRTRGVELSLAYAATSWFDLKGAYTYTKSTQPDGTRQVRVPRHDIGLSAVVRPAEKWELSATARIALDTVDFEGADKTPLDDYLLLNAKIAYHPNENTELYLRAENLLDQDYQTVRGYSTPGFSVFAGLRATFGP</sequence>